<dbReference type="STRING" id="151549.A0A4C1VLV1"/>
<comment type="caution">
    <text evidence="1">The sequence shown here is derived from an EMBL/GenBank/DDBJ whole genome shotgun (WGS) entry which is preliminary data.</text>
</comment>
<dbReference type="Proteomes" id="UP000299102">
    <property type="component" value="Unassembled WGS sequence"/>
</dbReference>
<sequence>MIQWFKTALEMMPSDDHKIVITAGKIPGEHERRSNAPMLNEVGIVVVGENMECRDFVIQRRNGANLQRISETHQWQKRGLPHAHILLWMVEKIRPDEIDSIICAEIPAPEVDLKLYETVKNMIHGRPGSAFDCDPGPDLNSVFRPVFNSDFVTSRSSNLDEAVGKDSLHIL</sequence>
<evidence type="ECO:0000313" key="2">
    <source>
        <dbReference type="Proteomes" id="UP000299102"/>
    </source>
</evidence>
<evidence type="ECO:0008006" key="3">
    <source>
        <dbReference type="Google" id="ProtNLM"/>
    </source>
</evidence>
<organism evidence="1 2">
    <name type="scientific">Eumeta variegata</name>
    <name type="common">Bagworm moth</name>
    <name type="synonym">Eumeta japonica</name>
    <dbReference type="NCBI Taxonomy" id="151549"/>
    <lineage>
        <taxon>Eukaryota</taxon>
        <taxon>Metazoa</taxon>
        <taxon>Ecdysozoa</taxon>
        <taxon>Arthropoda</taxon>
        <taxon>Hexapoda</taxon>
        <taxon>Insecta</taxon>
        <taxon>Pterygota</taxon>
        <taxon>Neoptera</taxon>
        <taxon>Endopterygota</taxon>
        <taxon>Lepidoptera</taxon>
        <taxon>Glossata</taxon>
        <taxon>Ditrysia</taxon>
        <taxon>Tineoidea</taxon>
        <taxon>Psychidae</taxon>
        <taxon>Oiketicinae</taxon>
        <taxon>Eumeta</taxon>
    </lineage>
</organism>
<protein>
    <recommendedName>
        <fullName evidence="3">Helitron helicase-like domain-containing protein</fullName>
    </recommendedName>
</protein>
<name>A0A4C1VLV1_EUMVA</name>
<dbReference type="OrthoDB" id="10051381at2759"/>
<proteinExistence type="predicted"/>
<reference evidence="1 2" key="1">
    <citation type="journal article" date="2019" name="Commun. Biol.">
        <title>The bagworm genome reveals a unique fibroin gene that provides high tensile strength.</title>
        <authorList>
            <person name="Kono N."/>
            <person name="Nakamura H."/>
            <person name="Ohtoshi R."/>
            <person name="Tomita M."/>
            <person name="Numata K."/>
            <person name="Arakawa K."/>
        </authorList>
    </citation>
    <scope>NUCLEOTIDE SEQUENCE [LARGE SCALE GENOMIC DNA]</scope>
</reference>
<dbReference type="EMBL" id="BGZK01000363">
    <property type="protein sequence ID" value="GBP39297.1"/>
    <property type="molecule type" value="Genomic_DNA"/>
</dbReference>
<dbReference type="AlphaFoldDB" id="A0A4C1VLV1"/>
<keyword evidence="2" id="KW-1185">Reference proteome</keyword>
<evidence type="ECO:0000313" key="1">
    <source>
        <dbReference type="EMBL" id="GBP39297.1"/>
    </source>
</evidence>
<accession>A0A4C1VLV1</accession>
<gene>
    <name evidence="1" type="ORF">EVAR_20525_1</name>
</gene>